<dbReference type="Gene3D" id="1.20.1060.20">
    <property type="match status" value="1"/>
</dbReference>
<evidence type="ECO:0000256" key="8">
    <source>
        <dbReference type="ARBA" id="ARBA00023242"/>
    </source>
</evidence>
<dbReference type="GO" id="GO:0030892">
    <property type="term" value="C:mitotic cohesin complex"/>
    <property type="evidence" value="ECO:0007669"/>
    <property type="project" value="EnsemblFungi"/>
</dbReference>
<dbReference type="Gene3D" id="3.40.50.300">
    <property type="entry name" value="P-loop containing nucleotide triphosphate hydrolases"/>
    <property type="match status" value="2"/>
</dbReference>
<feature type="coiled-coil region" evidence="11">
    <location>
        <begin position="179"/>
        <end position="206"/>
    </location>
</feature>
<dbReference type="GO" id="GO:0016887">
    <property type="term" value="F:ATP hydrolysis activity"/>
    <property type="evidence" value="ECO:0007669"/>
    <property type="project" value="InterPro"/>
</dbReference>
<accession>A0A1E4U3K0</accession>
<comment type="similarity">
    <text evidence="3">Belongs to the SMC family. SMC1 subfamily.</text>
</comment>
<evidence type="ECO:0000256" key="10">
    <source>
        <dbReference type="PIRNR" id="PIRNR005719"/>
    </source>
</evidence>
<dbReference type="Pfam" id="PF06470">
    <property type="entry name" value="SMC_hinge"/>
    <property type="match status" value="1"/>
</dbReference>
<gene>
    <name evidence="14" type="ORF">PACTADRAFT_64720</name>
</gene>
<comment type="subcellular location">
    <subcellularLocation>
        <location evidence="2">Chromosome</location>
    </subcellularLocation>
    <subcellularLocation>
        <location evidence="1 10">Nucleus</location>
    </subcellularLocation>
</comment>
<feature type="coiled-coil region" evidence="11">
    <location>
        <begin position="814"/>
        <end position="939"/>
    </location>
</feature>
<dbReference type="GO" id="GO:0005634">
    <property type="term" value="C:nucleus"/>
    <property type="evidence" value="ECO:0007669"/>
    <property type="project" value="UniProtKB-SubCell"/>
</dbReference>
<evidence type="ECO:0000256" key="12">
    <source>
        <dbReference type="SAM" id="MobiDB-lite"/>
    </source>
</evidence>
<protein>
    <recommendedName>
        <fullName evidence="10">Structural maintenance of chromosomes protein</fullName>
    </recommendedName>
</protein>
<dbReference type="AlphaFoldDB" id="A0A1E4U3K0"/>
<proteinExistence type="inferred from homology"/>
<feature type="domain" description="SMC hinge" evidence="13">
    <location>
        <begin position="530"/>
        <end position="646"/>
    </location>
</feature>
<dbReference type="PANTHER" id="PTHR18937">
    <property type="entry name" value="STRUCTURAL MAINTENANCE OF CHROMOSOMES SMC FAMILY MEMBER"/>
    <property type="match status" value="1"/>
</dbReference>
<keyword evidence="9" id="KW-0131">Cell cycle</keyword>
<dbReference type="STRING" id="669874.A0A1E4U3K0"/>
<dbReference type="SUPFAM" id="SSF75553">
    <property type="entry name" value="Smc hinge domain"/>
    <property type="match status" value="1"/>
</dbReference>
<feature type="compositionally biased region" description="Acidic residues" evidence="12">
    <location>
        <begin position="78"/>
        <end position="88"/>
    </location>
</feature>
<organism evidence="14 15">
    <name type="scientific">Pachysolen tannophilus NRRL Y-2460</name>
    <dbReference type="NCBI Taxonomy" id="669874"/>
    <lineage>
        <taxon>Eukaryota</taxon>
        <taxon>Fungi</taxon>
        <taxon>Dikarya</taxon>
        <taxon>Ascomycota</taxon>
        <taxon>Saccharomycotina</taxon>
        <taxon>Pichiomycetes</taxon>
        <taxon>Pachysolenaceae</taxon>
        <taxon>Pachysolen</taxon>
    </lineage>
</organism>
<dbReference type="SUPFAM" id="SSF52540">
    <property type="entry name" value="P-loop containing nucleoside triphosphate hydrolases"/>
    <property type="match status" value="1"/>
</dbReference>
<dbReference type="GO" id="GO:0006302">
    <property type="term" value="P:double-strand break repair"/>
    <property type="evidence" value="ECO:0007669"/>
    <property type="project" value="EnsemblFungi"/>
</dbReference>
<keyword evidence="8 10" id="KW-0539">Nucleus</keyword>
<feature type="coiled-coil region" evidence="11">
    <location>
        <begin position="257"/>
        <end position="357"/>
    </location>
</feature>
<keyword evidence="15" id="KW-1185">Reference proteome</keyword>
<evidence type="ECO:0000256" key="1">
    <source>
        <dbReference type="ARBA" id="ARBA00004123"/>
    </source>
</evidence>
<dbReference type="InterPro" id="IPR003395">
    <property type="entry name" value="RecF/RecN/SMC_N"/>
</dbReference>
<dbReference type="PIRSF" id="PIRSF005719">
    <property type="entry name" value="SMC"/>
    <property type="match status" value="1"/>
</dbReference>
<evidence type="ECO:0000256" key="6">
    <source>
        <dbReference type="ARBA" id="ARBA00022776"/>
    </source>
</evidence>
<evidence type="ECO:0000313" key="15">
    <source>
        <dbReference type="Proteomes" id="UP000094236"/>
    </source>
</evidence>
<dbReference type="GO" id="GO:0007064">
    <property type="term" value="P:mitotic sister chromatid cohesion"/>
    <property type="evidence" value="ECO:0007669"/>
    <property type="project" value="EnsemblFungi"/>
</dbReference>
<keyword evidence="5" id="KW-0132">Cell division</keyword>
<evidence type="ECO:0000256" key="9">
    <source>
        <dbReference type="ARBA" id="ARBA00023306"/>
    </source>
</evidence>
<dbReference type="SMART" id="SM00968">
    <property type="entry name" value="SMC_hinge"/>
    <property type="match status" value="1"/>
</dbReference>
<dbReference type="InterPro" id="IPR010935">
    <property type="entry name" value="SMC_hinge"/>
</dbReference>
<dbReference type="GO" id="GO:0000070">
    <property type="term" value="P:mitotic sister chromatid segregation"/>
    <property type="evidence" value="ECO:0007669"/>
    <property type="project" value="EnsemblFungi"/>
</dbReference>
<dbReference type="PANTHER" id="PTHR18937:SF12">
    <property type="entry name" value="STRUCTURAL MAINTENANCE OF CHROMOSOMES PROTEIN"/>
    <property type="match status" value="1"/>
</dbReference>
<evidence type="ECO:0000313" key="14">
    <source>
        <dbReference type="EMBL" id="ODV98585.1"/>
    </source>
</evidence>
<dbReference type="Pfam" id="PF02463">
    <property type="entry name" value="SMC_N"/>
    <property type="match status" value="1"/>
</dbReference>
<dbReference type="GO" id="GO:0042802">
    <property type="term" value="F:identical protein binding"/>
    <property type="evidence" value="ECO:0007669"/>
    <property type="project" value="EnsemblFungi"/>
</dbReference>
<dbReference type="InterPro" id="IPR027417">
    <property type="entry name" value="P-loop_NTPase"/>
</dbReference>
<feature type="coiled-coil region" evidence="11">
    <location>
        <begin position="686"/>
        <end position="789"/>
    </location>
</feature>
<dbReference type="GO" id="GO:0003690">
    <property type="term" value="F:double-stranded DNA binding"/>
    <property type="evidence" value="ECO:0007669"/>
    <property type="project" value="EnsemblFungi"/>
</dbReference>
<evidence type="ECO:0000256" key="7">
    <source>
        <dbReference type="ARBA" id="ARBA00023054"/>
    </source>
</evidence>
<reference evidence="15" key="1">
    <citation type="submission" date="2016-05" db="EMBL/GenBank/DDBJ databases">
        <title>Comparative genomics of biotechnologically important yeasts.</title>
        <authorList>
            <consortium name="DOE Joint Genome Institute"/>
            <person name="Riley R."/>
            <person name="Haridas S."/>
            <person name="Wolfe K.H."/>
            <person name="Lopes M.R."/>
            <person name="Hittinger C.T."/>
            <person name="Goker M."/>
            <person name="Salamov A."/>
            <person name="Wisecaver J."/>
            <person name="Long T.M."/>
            <person name="Aerts A.L."/>
            <person name="Barry K."/>
            <person name="Choi C."/>
            <person name="Clum A."/>
            <person name="Coughlan A.Y."/>
            <person name="Deshpande S."/>
            <person name="Douglass A.P."/>
            <person name="Hanson S.J."/>
            <person name="Klenk H.-P."/>
            <person name="Labutti K."/>
            <person name="Lapidus A."/>
            <person name="Lindquist E."/>
            <person name="Lipzen A."/>
            <person name="Meier-Kolthoff J.P."/>
            <person name="Ohm R.A."/>
            <person name="Otillar R.P."/>
            <person name="Pangilinan J."/>
            <person name="Peng Y."/>
            <person name="Rokas A."/>
            <person name="Rosa C.A."/>
            <person name="Scheuner C."/>
            <person name="Sibirny A.A."/>
            <person name="Slot J.C."/>
            <person name="Stielow J.B."/>
            <person name="Sun H."/>
            <person name="Kurtzman C.P."/>
            <person name="Blackwell M."/>
            <person name="Grigoriev I.V."/>
            <person name="Jeffries T.W."/>
        </authorList>
    </citation>
    <scope>NUCLEOTIDE SEQUENCE [LARGE SCALE GENOMIC DNA]</scope>
    <source>
        <strain evidence="15">NRRL Y-2460</strain>
    </source>
</reference>
<dbReference type="Gene3D" id="3.30.70.1620">
    <property type="match status" value="1"/>
</dbReference>
<keyword evidence="7 11" id="KW-0175">Coiled coil</keyword>
<evidence type="ECO:0000256" key="3">
    <source>
        <dbReference type="ARBA" id="ARBA00005597"/>
    </source>
</evidence>
<dbReference type="OrthoDB" id="5575062at2759"/>
<keyword evidence="4" id="KW-0158">Chromosome</keyword>
<feature type="coiled-coil region" evidence="11">
    <location>
        <begin position="403"/>
        <end position="521"/>
    </location>
</feature>
<dbReference type="Proteomes" id="UP000094236">
    <property type="component" value="Unassembled WGS sequence"/>
</dbReference>
<dbReference type="EMBL" id="KV454011">
    <property type="protein sequence ID" value="ODV98585.1"/>
    <property type="molecule type" value="Genomic_DNA"/>
</dbReference>
<dbReference type="CDD" id="cd03275">
    <property type="entry name" value="ABC_SMC1_euk"/>
    <property type="match status" value="2"/>
</dbReference>
<evidence type="ECO:0000259" key="13">
    <source>
        <dbReference type="SMART" id="SM00968"/>
    </source>
</evidence>
<dbReference type="GO" id="GO:0051301">
    <property type="term" value="P:cell division"/>
    <property type="evidence" value="ECO:0007669"/>
    <property type="project" value="UniProtKB-KW"/>
</dbReference>
<dbReference type="InterPro" id="IPR028468">
    <property type="entry name" value="Smc1_ABC"/>
</dbReference>
<dbReference type="InterPro" id="IPR024704">
    <property type="entry name" value="SMC"/>
</dbReference>
<name>A0A1E4U3K0_PACTA</name>
<evidence type="ECO:0000256" key="4">
    <source>
        <dbReference type="ARBA" id="ARBA00022454"/>
    </source>
</evidence>
<evidence type="ECO:0000256" key="5">
    <source>
        <dbReference type="ARBA" id="ARBA00022618"/>
    </source>
</evidence>
<dbReference type="GO" id="GO:0005524">
    <property type="term" value="F:ATP binding"/>
    <property type="evidence" value="ECO:0007669"/>
    <property type="project" value="InterPro"/>
</dbReference>
<sequence length="1230" mass="141311">MGRLVGLELHNFKSYKGTTSIGFGTTFFTSIIGPNGSGKSNMMDAISFVLGIKTSNLRSHNLKDLIYRGVRNRQDSEQQGDDDDDDHDDGNKKASRAYVMCIYEKSDGEILKLKREITSNGNSEYRINDRIVSAAEYSDILKNENILNKTKNCLVFQGDVQKISAPLELTKIIEVVSGSSKYIHEYNELKEQVENINEQTKKLFSTRRNINAEFKQYKQETVEAEIFEKKLIEKNDLIILQKIYQLYHHEKKYDLLLKTLQVKSTDLKKLKEMLKKEENNFKTANAQFSKDQIALNKIRSKINKKVKTLEDTKRELIPFDTEKSIVLKKVSEYKKRIDEITRNISNQQAIHDDIKQQLEIVTDAKETFLNSINEGSGGSGNTNNNNEEIFNEYMEIKNKMFADNSLDDELSELSNQKERTEQKISSYNEQRKLIEKMVADLNNDIERLSQSLSDSNSKLNDTLENLNTKKKELNDFKISKEKNVQETWTIQKKLRTVLETINNINAEKKETQREKKLRENTAKLRRMYPEGVIGLVHDLCRPKQKKYELAVATTLGKHFDAIIVDTASTATKCIEYLKDQRAGVAAFIPLDSVESKPPQSYLRNVHEQARPVLDVVEFDFSLERAIQYCCSNTMVCDTIDVARYIRWERNIDVKVVTLDGSLIHKSGLMTGGRTEHDNRKFNKEDINSLTSVKLDLQKQLEELERKGPNSLLEKKLLDDIDELELELQASRSNRLQLERELNDKKSHAKVQEESLTRNDEFLKKSESELNDLNTKVEQIEGKINSMKADFYSDFCNKYGFDSIEDYEANNGSKLRKIMKEKSRFLKQISTLENKLNFESERLQESQSRLAKMKTEKQKNDAVLESLNKKKSEVESNVDLLESEVEVLNDELKKMESISNNKLKSNKALQEKVEDLRHDKDGVTNEIAILEADMEEEISQKFEILKNCKIENINIPLLSGSLEDLPVDRAAVQEDLTHLLRSIAVNFNSLSSTYKQNSELADKIAEELSKINDELDSLSPNIKAVERLKEVEIKSKDVDGEFKRFKKDEMELMNHFNEVKEKRYALFNQAFEHISSHIDSIYKELTRTNSVISPLGGGGSAYLTLEDEDEPYLAGIKYHAMPPMKRFRDMELLSGGEKTIAALALLFAIHSFHPSPFFVLDEVDAALDNANVNKLTNYIVNNSNEHLQFIVISLKNSLFEKSDALIGIFRDQEENSSKTVTLDLRSYPVEA</sequence>
<keyword evidence="6" id="KW-0498">Mitosis</keyword>
<dbReference type="InterPro" id="IPR036277">
    <property type="entry name" value="SMC_hinge_sf"/>
</dbReference>
<evidence type="ECO:0000256" key="11">
    <source>
        <dbReference type="SAM" id="Coils"/>
    </source>
</evidence>
<evidence type="ECO:0000256" key="2">
    <source>
        <dbReference type="ARBA" id="ARBA00004286"/>
    </source>
</evidence>
<feature type="region of interest" description="Disordered" evidence="12">
    <location>
        <begin position="70"/>
        <end position="92"/>
    </location>
</feature>
<dbReference type="GO" id="GO:0003680">
    <property type="term" value="F:minor groove of adenine-thymine-rich DNA binding"/>
    <property type="evidence" value="ECO:0007669"/>
    <property type="project" value="EnsemblFungi"/>
</dbReference>